<dbReference type="EMBL" id="GBRH01239011">
    <property type="protein sequence ID" value="JAD58884.1"/>
    <property type="molecule type" value="Transcribed_RNA"/>
</dbReference>
<organism evidence="1">
    <name type="scientific">Arundo donax</name>
    <name type="common">Giant reed</name>
    <name type="synonym">Donax arundinaceus</name>
    <dbReference type="NCBI Taxonomy" id="35708"/>
    <lineage>
        <taxon>Eukaryota</taxon>
        <taxon>Viridiplantae</taxon>
        <taxon>Streptophyta</taxon>
        <taxon>Embryophyta</taxon>
        <taxon>Tracheophyta</taxon>
        <taxon>Spermatophyta</taxon>
        <taxon>Magnoliopsida</taxon>
        <taxon>Liliopsida</taxon>
        <taxon>Poales</taxon>
        <taxon>Poaceae</taxon>
        <taxon>PACMAD clade</taxon>
        <taxon>Arundinoideae</taxon>
        <taxon>Arundineae</taxon>
        <taxon>Arundo</taxon>
    </lineage>
</organism>
<protein>
    <submittedName>
        <fullName evidence="1">Uncharacterized protein</fullName>
    </submittedName>
</protein>
<accession>A0A0A9B4E9</accession>
<name>A0A0A9B4E9_ARUDO</name>
<reference evidence="1" key="1">
    <citation type="submission" date="2014-09" db="EMBL/GenBank/DDBJ databases">
        <authorList>
            <person name="Magalhaes I.L.F."/>
            <person name="Oliveira U."/>
            <person name="Santos F.R."/>
            <person name="Vidigal T.H.D.A."/>
            <person name="Brescovit A.D."/>
            <person name="Santos A.J."/>
        </authorList>
    </citation>
    <scope>NUCLEOTIDE SEQUENCE</scope>
    <source>
        <tissue evidence="1">Shoot tissue taken approximately 20 cm above the soil surface</tissue>
    </source>
</reference>
<evidence type="ECO:0000313" key="1">
    <source>
        <dbReference type="EMBL" id="JAD58884.1"/>
    </source>
</evidence>
<sequence length="71" mass="7735">MRTSKRLQSHQETKGNAGTAKPMNCMTTATTLRGDKLTGLLKKGKERTLPNSATARGLFVRSLQIQASMNT</sequence>
<dbReference type="AlphaFoldDB" id="A0A0A9B4E9"/>
<proteinExistence type="predicted"/>
<reference evidence="1" key="2">
    <citation type="journal article" date="2015" name="Data Brief">
        <title>Shoot transcriptome of the giant reed, Arundo donax.</title>
        <authorList>
            <person name="Barrero R.A."/>
            <person name="Guerrero F.D."/>
            <person name="Moolhuijzen P."/>
            <person name="Goolsby J.A."/>
            <person name="Tidwell J."/>
            <person name="Bellgard S.E."/>
            <person name="Bellgard M.I."/>
        </authorList>
    </citation>
    <scope>NUCLEOTIDE SEQUENCE</scope>
    <source>
        <tissue evidence="1">Shoot tissue taken approximately 20 cm above the soil surface</tissue>
    </source>
</reference>